<comment type="similarity">
    <text evidence="1">Belongs to the short-chain dehydrogenases/reductases (SDR) family.</text>
</comment>
<reference evidence="3 4" key="1">
    <citation type="submission" date="2018-09" db="EMBL/GenBank/DDBJ databases">
        <title>Genomic Encyclopedia of Archaeal and Bacterial Type Strains, Phase II (KMG-II): from individual species to whole genera.</title>
        <authorList>
            <person name="Goeker M."/>
        </authorList>
    </citation>
    <scope>NUCLEOTIDE SEQUENCE [LARGE SCALE GENOMIC DNA]</scope>
    <source>
        <strain evidence="3 4">DSM 13151</strain>
    </source>
</reference>
<dbReference type="PRINTS" id="PR00081">
    <property type="entry name" value="GDHRDH"/>
</dbReference>
<organism evidence="3 4">
    <name type="scientific">Halopiger aswanensis</name>
    <dbReference type="NCBI Taxonomy" id="148449"/>
    <lineage>
        <taxon>Archaea</taxon>
        <taxon>Methanobacteriati</taxon>
        <taxon>Methanobacteriota</taxon>
        <taxon>Stenosarchaea group</taxon>
        <taxon>Halobacteria</taxon>
        <taxon>Halobacteriales</taxon>
        <taxon>Natrialbaceae</taxon>
        <taxon>Halopiger</taxon>
    </lineage>
</organism>
<evidence type="ECO:0000256" key="1">
    <source>
        <dbReference type="ARBA" id="ARBA00006484"/>
    </source>
</evidence>
<evidence type="ECO:0000256" key="2">
    <source>
        <dbReference type="ARBA" id="ARBA00023002"/>
    </source>
</evidence>
<proteinExistence type="inferred from homology"/>
<dbReference type="GO" id="GO:0016491">
    <property type="term" value="F:oxidoreductase activity"/>
    <property type="evidence" value="ECO:0007669"/>
    <property type="project" value="UniProtKB-KW"/>
</dbReference>
<accession>A0A419WHE9</accession>
<dbReference type="GO" id="GO:0016020">
    <property type="term" value="C:membrane"/>
    <property type="evidence" value="ECO:0007669"/>
    <property type="project" value="TreeGrafter"/>
</dbReference>
<evidence type="ECO:0000313" key="3">
    <source>
        <dbReference type="EMBL" id="RKD94971.1"/>
    </source>
</evidence>
<dbReference type="PANTHER" id="PTHR44196">
    <property type="entry name" value="DEHYDROGENASE/REDUCTASE SDR FAMILY MEMBER 7B"/>
    <property type="match status" value="1"/>
</dbReference>
<dbReference type="PROSITE" id="PS00061">
    <property type="entry name" value="ADH_SHORT"/>
    <property type="match status" value="1"/>
</dbReference>
<dbReference type="InterPro" id="IPR020904">
    <property type="entry name" value="Sc_DH/Rdtase_CS"/>
</dbReference>
<dbReference type="SUPFAM" id="SSF51735">
    <property type="entry name" value="NAD(P)-binding Rossmann-fold domains"/>
    <property type="match status" value="1"/>
</dbReference>
<dbReference type="AlphaFoldDB" id="A0A419WHE9"/>
<dbReference type="OrthoDB" id="7442at2157"/>
<dbReference type="InterPro" id="IPR002347">
    <property type="entry name" value="SDR_fam"/>
</dbReference>
<gene>
    <name evidence="3" type="ORF">ATJ93_1818</name>
</gene>
<dbReference type="EMBL" id="RAPO01000002">
    <property type="protein sequence ID" value="RKD94971.1"/>
    <property type="molecule type" value="Genomic_DNA"/>
</dbReference>
<dbReference type="RefSeq" id="WP_120244288.1">
    <property type="nucleotide sequence ID" value="NZ_RAPO01000002.1"/>
</dbReference>
<protein>
    <submittedName>
        <fullName evidence="3">Short-subunit dehydrogenase</fullName>
    </submittedName>
</protein>
<dbReference type="Proteomes" id="UP000283805">
    <property type="component" value="Unassembled WGS sequence"/>
</dbReference>
<comment type="caution">
    <text evidence="3">The sequence shown here is derived from an EMBL/GenBank/DDBJ whole genome shotgun (WGS) entry which is preliminary data.</text>
</comment>
<sequence>MTRGAIIVGASSGIGAALARELADDGYQIGLAARRTERMRRIGSELPTKSYVATMDLLDAEDAREGFFELAEAMPAVDLVVISSGVAEMNPDLEWAAERRTIDVNVRGFTAIATAALEYFENSPDHASEADGHLVGISSVAAHLGTGGTQAYNASKAYVSRYLEGLRHRQQHRDADVTITTIEPGFVDTDMSMGGFWECSPETAAAQIVNAIRKEKNHAYVTRRWRLVVWALALLPEPIRRRVIP</sequence>
<name>A0A419WHE9_9EURY</name>
<dbReference type="Pfam" id="PF00106">
    <property type="entry name" value="adh_short"/>
    <property type="match status" value="1"/>
</dbReference>
<keyword evidence="4" id="KW-1185">Reference proteome</keyword>
<keyword evidence="2" id="KW-0560">Oxidoreductase</keyword>
<dbReference type="Gene3D" id="3.40.50.720">
    <property type="entry name" value="NAD(P)-binding Rossmann-like Domain"/>
    <property type="match status" value="1"/>
</dbReference>
<evidence type="ECO:0000313" key="4">
    <source>
        <dbReference type="Proteomes" id="UP000283805"/>
    </source>
</evidence>
<dbReference type="InterPro" id="IPR036291">
    <property type="entry name" value="NAD(P)-bd_dom_sf"/>
</dbReference>
<dbReference type="PANTHER" id="PTHR44196:SF3">
    <property type="entry name" value="SHORT CHAIN DEHYDROGENASE FAMILY PROTEIN"/>
    <property type="match status" value="1"/>
</dbReference>